<keyword evidence="2" id="KW-1185">Reference proteome</keyword>
<dbReference type="Proteomes" id="UP000199699">
    <property type="component" value="Unassembled WGS sequence"/>
</dbReference>
<dbReference type="EMBL" id="FMHT01000003">
    <property type="protein sequence ID" value="SCL13527.1"/>
    <property type="molecule type" value="Genomic_DNA"/>
</dbReference>
<evidence type="ECO:0000313" key="2">
    <source>
        <dbReference type="Proteomes" id="UP000199699"/>
    </source>
</evidence>
<reference evidence="1 2" key="1">
    <citation type="submission" date="2016-06" db="EMBL/GenBank/DDBJ databases">
        <authorList>
            <person name="Kjaerup R.B."/>
            <person name="Dalgaard T.S."/>
            <person name="Juul-Madsen H.R."/>
        </authorList>
    </citation>
    <scope>NUCLEOTIDE SEQUENCE [LARGE SCALE GENOMIC DNA]</scope>
    <source>
        <strain evidence="1 2">DSM 43818</strain>
    </source>
</reference>
<proteinExistence type="predicted"/>
<evidence type="ECO:0000313" key="1">
    <source>
        <dbReference type="EMBL" id="SCL13527.1"/>
    </source>
</evidence>
<name>A0A1C6R8W2_9ACTN</name>
<gene>
    <name evidence="1" type="ORF">GA0070616_0169</name>
</gene>
<sequence length="71" mass="7617">MLTTDGPFALRPPAHPPGYQPYHVVRAELLTRAGRAAEAGAAYDAALALTTNDVAREHLLRRRAGVRDPVG</sequence>
<organism evidence="1 2">
    <name type="scientific">Micromonospora nigra</name>
    <dbReference type="NCBI Taxonomy" id="145857"/>
    <lineage>
        <taxon>Bacteria</taxon>
        <taxon>Bacillati</taxon>
        <taxon>Actinomycetota</taxon>
        <taxon>Actinomycetes</taxon>
        <taxon>Micromonosporales</taxon>
        <taxon>Micromonosporaceae</taxon>
        <taxon>Micromonospora</taxon>
    </lineage>
</organism>
<dbReference type="AlphaFoldDB" id="A0A1C6R8W2"/>
<accession>A0A1C6R8W2</accession>
<protein>
    <recommendedName>
        <fullName evidence="3">RNA polymerase sigma-70 factor, ECF subfamily</fullName>
    </recommendedName>
</protein>
<evidence type="ECO:0008006" key="3">
    <source>
        <dbReference type="Google" id="ProtNLM"/>
    </source>
</evidence>
<dbReference type="RefSeq" id="WP_091074862.1">
    <property type="nucleotide sequence ID" value="NZ_FMHT01000003.1"/>
</dbReference>